<keyword evidence="6 10" id="KW-0067">ATP-binding</keyword>
<evidence type="ECO:0000256" key="3">
    <source>
        <dbReference type="ARBA" id="ARBA00022679"/>
    </source>
</evidence>
<dbReference type="Gene3D" id="3.90.226.10">
    <property type="entry name" value="2-enoyl-CoA Hydratase, Chain A, domain 1"/>
    <property type="match status" value="1"/>
</dbReference>
<gene>
    <name evidence="10 12" type="primary">accA</name>
    <name evidence="12" type="ORF">HMP0721_1673</name>
</gene>
<accession>E6MHW8</accession>
<comment type="similarity">
    <text evidence="10">Belongs to the AccA family.</text>
</comment>
<dbReference type="NCBIfam" id="TIGR00513">
    <property type="entry name" value="accA"/>
    <property type="match status" value="1"/>
</dbReference>
<protein>
    <recommendedName>
        <fullName evidence="10">Acetyl-coenzyme A carboxylase carboxyl transferase subunit alpha</fullName>
        <shortName evidence="10">ACCase subunit alpha</shortName>
        <shortName evidence="10">Acetyl-CoA carboxylase carboxyltransferase subunit alpha</shortName>
        <ecNumber evidence="10">2.1.3.15</ecNumber>
    </recommendedName>
</protein>
<evidence type="ECO:0000256" key="1">
    <source>
        <dbReference type="ARBA" id="ARBA00004956"/>
    </source>
</evidence>
<comment type="subunit">
    <text evidence="10">Acetyl-CoA carboxylase is a heterohexamer composed of biotin carboxyl carrier protein (AccB), biotin carboxylase (AccC) and two subunits each of ACCase subunit alpha (AccA) and ACCase subunit beta (AccD).</text>
</comment>
<proteinExistence type="inferred from homology"/>
<dbReference type="GO" id="GO:0009317">
    <property type="term" value="C:acetyl-CoA carboxylase complex"/>
    <property type="evidence" value="ECO:0007669"/>
    <property type="project" value="InterPro"/>
</dbReference>
<dbReference type="InterPro" id="IPR029045">
    <property type="entry name" value="ClpP/crotonase-like_dom_sf"/>
</dbReference>
<evidence type="ECO:0000313" key="12">
    <source>
        <dbReference type="EMBL" id="EFV01292.1"/>
    </source>
</evidence>
<comment type="caution">
    <text evidence="12">The sequence shown here is derived from an EMBL/GenBank/DDBJ whole genome shotgun (WGS) entry which is preliminary data.</text>
</comment>
<dbReference type="GO" id="GO:2001295">
    <property type="term" value="P:malonyl-CoA biosynthetic process"/>
    <property type="evidence" value="ECO:0007669"/>
    <property type="project" value="UniProtKB-UniRule"/>
</dbReference>
<evidence type="ECO:0000259" key="11">
    <source>
        <dbReference type="PROSITE" id="PS50989"/>
    </source>
</evidence>
<keyword evidence="3 10" id="KW-0808">Transferase</keyword>
<dbReference type="EMBL" id="AEQN01000022">
    <property type="protein sequence ID" value="EFV01292.1"/>
    <property type="molecule type" value="Genomic_DNA"/>
</dbReference>
<keyword evidence="5 10" id="KW-0276">Fatty acid metabolism</keyword>
<dbReference type="NCBIfam" id="NF041504">
    <property type="entry name" value="AccA_sub"/>
    <property type="match status" value="1"/>
</dbReference>
<reference evidence="12 13" key="1">
    <citation type="submission" date="2010-12" db="EMBL/GenBank/DDBJ databases">
        <authorList>
            <person name="Muzny D."/>
            <person name="Qin X."/>
            <person name="Deng J."/>
            <person name="Jiang H."/>
            <person name="Liu Y."/>
            <person name="Qu J."/>
            <person name="Song X.-Z."/>
            <person name="Zhang L."/>
            <person name="Thornton R."/>
            <person name="Coyle M."/>
            <person name="Francisco L."/>
            <person name="Jackson L."/>
            <person name="Javaid M."/>
            <person name="Korchina V."/>
            <person name="Kovar C."/>
            <person name="Mata R."/>
            <person name="Mathew T."/>
            <person name="Ngo R."/>
            <person name="Nguyen L."/>
            <person name="Nguyen N."/>
            <person name="Okwuonu G."/>
            <person name="Ongeri F."/>
            <person name="Pham C."/>
            <person name="Simmons D."/>
            <person name="Wilczek-Boney K."/>
            <person name="Hale W."/>
            <person name="Jakkamsetti A."/>
            <person name="Pham P."/>
            <person name="Ruth R."/>
            <person name="San Lucas F."/>
            <person name="Warren J."/>
            <person name="Zhang J."/>
            <person name="Zhao Z."/>
            <person name="Zhou C."/>
            <person name="Zhu D."/>
            <person name="Lee S."/>
            <person name="Bess C."/>
            <person name="Blankenburg K."/>
            <person name="Forbes L."/>
            <person name="Fu Q."/>
            <person name="Gubbala S."/>
            <person name="Hirani K."/>
            <person name="Jayaseelan J.C."/>
            <person name="Lara F."/>
            <person name="Munidasa M."/>
            <person name="Palculict T."/>
            <person name="Patil S."/>
            <person name="Pu L.-L."/>
            <person name="Saada N."/>
            <person name="Tang L."/>
            <person name="Weissenberger G."/>
            <person name="Zhu Y."/>
            <person name="Hemphill L."/>
            <person name="Shang Y."/>
            <person name="Youmans B."/>
            <person name="Ayvaz T."/>
            <person name="Ross M."/>
            <person name="Santibanez J."/>
            <person name="Aqrawi P."/>
            <person name="Gross S."/>
            <person name="Joshi V."/>
            <person name="Fowler G."/>
            <person name="Nazareth L."/>
            <person name="Reid J."/>
            <person name="Worley K."/>
            <person name="Petrosino J."/>
            <person name="Highlander S."/>
            <person name="Gibbs R."/>
        </authorList>
    </citation>
    <scope>NUCLEOTIDE SEQUENCE [LARGE SCALE GENOMIC DNA]</scope>
    <source>
        <strain evidence="12 13">ATCC 23263</strain>
    </source>
</reference>
<keyword evidence="2 10" id="KW-0444">Lipid biosynthesis</keyword>
<keyword evidence="13" id="KW-1185">Reference proteome</keyword>
<keyword evidence="7 10" id="KW-0443">Lipid metabolism</keyword>
<dbReference type="GO" id="GO:0006633">
    <property type="term" value="P:fatty acid biosynthetic process"/>
    <property type="evidence" value="ECO:0007669"/>
    <property type="project" value="UniProtKB-KW"/>
</dbReference>
<dbReference type="STRING" id="887929.HMP0721_1673"/>
<dbReference type="GO" id="GO:0016743">
    <property type="term" value="F:carboxyl- or carbamoyltransferase activity"/>
    <property type="evidence" value="ECO:0007669"/>
    <property type="project" value="UniProtKB-UniRule"/>
</dbReference>
<comment type="subcellular location">
    <subcellularLocation>
        <location evidence="10">Cytoplasm</location>
    </subcellularLocation>
</comment>
<evidence type="ECO:0000256" key="6">
    <source>
        <dbReference type="ARBA" id="ARBA00022840"/>
    </source>
</evidence>
<dbReference type="UniPathway" id="UPA00655">
    <property type="reaction ID" value="UER00711"/>
</dbReference>
<organism evidence="12 13">
    <name type="scientific">Pseudoramibacter alactolyticus ATCC 23263</name>
    <dbReference type="NCBI Taxonomy" id="887929"/>
    <lineage>
        <taxon>Bacteria</taxon>
        <taxon>Bacillati</taxon>
        <taxon>Bacillota</taxon>
        <taxon>Clostridia</taxon>
        <taxon>Eubacteriales</taxon>
        <taxon>Eubacteriaceae</taxon>
        <taxon>Pseudoramibacter</taxon>
    </lineage>
</organism>
<keyword evidence="12" id="KW-0436">Ligase</keyword>
<dbReference type="NCBIfam" id="NF004344">
    <property type="entry name" value="PRK05724.1"/>
    <property type="match status" value="1"/>
</dbReference>
<keyword evidence="10" id="KW-0963">Cytoplasm</keyword>
<dbReference type="Proteomes" id="UP000004754">
    <property type="component" value="Unassembled WGS sequence"/>
</dbReference>
<comment type="function">
    <text evidence="10">Component of the acetyl coenzyme A carboxylase (ACC) complex. First, biotin carboxylase catalyzes the carboxylation of biotin on its carrier protein (BCCP) and then the CO(2) group is transferred by the carboxyltransferase to acetyl-CoA to form malonyl-CoA.</text>
</comment>
<dbReference type="InterPro" id="IPR001095">
    <property type="entry name" value="Acetyl_CoA_COase_a_su"/>
</dbReference>
<dbReference type="GO" id="GO:0003989">
    <property type="term" value="F:acetyl-CoA carboxylase activity"/>
    <property type="evidence" value="ECO:0007669"/>
    <property type="project" value="InterPro"/>
</dbReference>
<evidence type="ECO:0000256" key="8">
    <source>
        <dbReference type="ARBA" id="ARBA00023160"/>
    </source>
</evidence>
<evidence type="ECO:0000256" key="2">
    <source>
        <dbReference type="ARBA" id="ARBA00022516"/>
    </source>
</evidence>
<dbReference type="eggNOG" id="COG0825">
    <property type="taxonomic scope" value="Bacteria"/>
</dbReference>
<evidence type="ECO:0000313" key="13">
    <source>
        <dbReference type="Proteomes" id="UP000004754"/>
    </source>
</evidence>
<dbReference type="PRINTS" id="PR01069">
    <property type="entry name" value="ACCCTRFRASEA"/>
</dbReference>
<dbReference type="HAMAP" id="MF_00823">
    <property type="entry name" value="AcetylCoA_CT_alpha"/>
    <property type="match status" value="1"/>
</dbReference>
<comment type="catalytic activity">
    <reaction evidence="9 10">
        <text>N(6)-carboxybiotinyl-L-lysyl-[protein] + acetyl-CoA = N(6)-biotinyl-L-lysyl-[protein] + malonyl-CoA</text>
        <dbReference type="Rhea" id="RHEA:54728"/>
        <dbReference type="Rhea" id="RHEA-COMP:10505"/>
        <dbReference type="Rhea" id="RHEA-COMP:10506"/>
        <dbReference type="ChEBI" id="CHEBI:57288"/>
        <dbReference type="ChEBI" id="CHEBI:57384"/>
        <dbReference type="ChEBI" id="CHEBI:83144"/>
        <dbReference type="ChEBI" id="CHEBI:83145"/>
        <dbReference type="EC" id="2.1.3.15"/>
    </reaction>
</comment>
<dbReference type="AlphaFoldDB" id="E6MHW8"/>
<dbReference type="EC" id="2.1.3.15" evidence="10"/>
<dbReference type="RefSeq" id="WP_006599095.1">
    <property type="nucleotide sequence ID" value="NZ_GL622359.1"/>
</dbReference>
<feature type="domain" description="CoA carboxyltransferase C-terminal" evidence="11">
    <location>
        <begin position="44"/>
        <end position="297"/>
    </location>
</feature>
<dbReference type="PANTHER" id="PTHR42853:SF3">
    <property type="entry name" value="ACETYL-COENZYME A CARBOXYLASE CARBOXYL TRANSFERASE SUBUNIT ALPHA, CHLOROPLASTIC"/>
    <property type="match status" value="1"/>
</dbReference>
<dbReference type="GO" id="GO:0005524">
    <property type="term" value="F:ATP binding"/>
    <property type="evidence" value="ECO:0007669"/>
    <property type="project" value="UniProtKB-KW"/>
</dbReference>
<dbReference type="PROSITE" id="PS50989">
    <property type="entry name" value="COA_CT_CTER"/>
    <property type="match status" value="1"/>
</dbReference>
<evidence type="ECO:0000256" key="5">
    <source>
        <dbReference type="ARBA" id="ARBA00022832"/>
    </source>
</evidence>
<dbReference type="SUPFAM" id="SSF52096">
    <property type="entry name" value="ClpP/crotonase"/>
    <property type="match status" value="1"/>
</dbReference>
<sequence>MKSTSTDKSKISLRELESRIDHLDQRLADIGDPITPAQVIQRRQFERDRAELLHLCAHPDPADRVFLARHTGRPGVVDYVDHLFTDFFEQRGDRLFREDPSIYGGIARFHGQPVTVIGTRKGKTLDENLACHFGMPCPEGYRKALRLMRQAAKFKRPIITFIDTAGAYPGKEAEENGQGEAIAKNLAVMSRLPVPIIAVFTGEGGSGGALALGVGNRVIMLENAIYSILSPEGFASILWKDPDRSDEACSVMKLTARDLKDLKVADRIIREPLGGAHRNPGAVYTALDRVLAEELKGLNKMSASELINKRYARFRAYGATTPKTASKKGDA</sequence>
<dbReference type="InterPro" id="IPR011763">
    <property type="entry name" value="COA_CT_C"/>
</dbReference>
<dbReference type="HOGENOM" id="CLU_015486_0_2_9"/>
<dbReference type="Pfam" id="PF03255">
    <property type="entry name" value="ACCA"/>
    <property type="match status" value="1"/>
</dbReference>
<name>E6MHW8_9FIRM</name>
<comment type="pathway">
    <text evidence="1 10">Lipid metabolism; malonyl-CoA biosynthesis; malonyl-CoA from acetyl-CoA: step 1/1.</text>
</comment>
<evidence type="ECO:0000256" key="9">
    <source>
        <dbReference type="ARBA" id="ARBA00049152"/>
    </source>
</evidence>
<keyword evidence="8 10" id="KW-0275">Fatty acid biosynthesis</keyword>
<dbReference type="PANTHER" id="PTHR42853">
    <property type="entry name" value="ACETYL-COENZYME A CARBOXYLASE CARBOXYL TRANSFERASE SUBUNIT ALPHA"/>
    <property type="match status" value="1"/>
</dbReference>
<evidence type="ECO:0000256" key="7">
    <source>
        <dbReference type="ARBA" id="ARBA00023098"/>
    </source>
</evidence>
<evidence type="ECO:0000256" key="4">
    <source>
        <dbReference type="ARBA" id="ARBA00022741"/>
    </source>
</evidence>
<keyword evidence="4 10" id="KW-0547">Nucleotide-binding</keyword>
<evidence type="ECO:0000256" key="10">
    <source>
        <dbReference type="HAMAP-Rule" id="MF_00823"/>
    </source>
</evidence>